<dbReference type="SFLD" id="SFLDG01129">
    <property type="entry name" value="C1.5:_HAD__Beta-PGM__Phosphata"/>
    <property type="match status" value="1"/>
</dbReference>
<gene>
    <name evidence="5" type="ordered locus">Slip_0174</name>
</gene>
<dbReference type="NCBIfam" id="TIGR01549">
    <property type="entry name" value="HAD-SF-IA-v1"/>
    <property type="match status" value="1"/>
</dbReference>
<keyword evidence="6" id="KW-1185">Reference proteome</keyword>
<dbReference type="EMBL" id="CP002048">
    <property type="protein sequence ID" value="ADI00974.1"/>
    <property type="molecule type" value="Genomic_DNA"/>
</dbReference>
<evidence type="ECO:0000256" key="3">
    <source>
        <dbReference type="ARBA" id="ARBA00022801"/>
    </source>
</evidence>
<protein>
    <submittedName>
        <fullName evidence="5">HAD-superfamily hydrolase, subfamily IA, variant 1</fullName>
    </submittedName>
</protein>
<sequence length="230" mass="26387">MSMVTRGVVFDLDDTLYLEVSYVKSGFRAVARKIGEAVETVSADKIYSFLWENFEAGRRGDNFDQLLTRYLDVARVFSITDLINCYRDHYPDISLLPEATEVMKFFRKKGVKMGILSDGIRKSQELKIDALGLRNLVDSIVLTDVWGKGWWKPNPRGFIAIADQLRSFHEELCYIGDNPEKDFRAANSLGWLTIRLRMPGQLRESLEPKDEMDAPRITIRSLKDLLSILT</sequence>
<dbReference type="STRING" id="643648.Slip_0174"/>
<dbReference type="KEGG" id="slp:Slip_0174"/>
<dbReference type="HOGENOM" id="CLU_045011_8_3_9"/>
<keyword evidence="2" id="KW-0479">Metal-binding</keyword>
<dbReference type="PRINTS" id="PR00413">
    <property type="entry name" value="HADHALOGNASE"/>
</dbReference>
<dbReference type="PANTHER" id="PTHR46470:SF2">
    <property type="entry name" value="GLYCERALDEHYDE 3-PHOSPHATE PHOSPHATASE"/>
    <property type="match status" value="1"/>
</dbReference>
<evidence type="ECO:0000313" key="6">
    <source>
        <dbReference type="Proteomes" id="UP000000378"/>
    </source>
</evidence>
<evidence type="ECO:0000256" key="1">
    <source>
        <dbReference type="ARBA" id="ARBA00001946"/>
    </source>
</evidence>
<dbReference type="InterPro" id="IPR051400">
    <property type="entry name" value="HAD-like_hydrolase"/>
</dbReference>
<organism evidence="5 6">
    <name type="scientific">Syntrophothermus lipocalidus (strain DSM 12680 / TGB-C1)</name>
    <dbReference type="NCBI Taxonomy" id="643648"/>
    <lineage>
        <taxon>Bacteria</taxon>
        <taxon>Bacillati</taxon>
        <taxon>Bacillota</taxon>
        <taxon>Clostridia</taxon>
        <taxon>Eubacteriales</taxon>
        <taxon>Syntrophomonadaceae</taxon>
        <taxon>Syntrophothermus</taxon>
    </lineage>
</organism>
<dbReference type="InterPro" id="IPR023214">
    <property type="entry name" value="HAD_sf"/>
</dbReference>
<dbReference type="eggNOG" id="COG0546">
    <property type="taxonomic scope" value="Bacteria"/>
</dbReference>
<evidence type="ECO:0000256" key="4">
    <source>
        <dbReference type="ARBA" id="ARBA00022842"/>
    </source>
</evidence>
<dbReference type="InterPro" id="IPR036412">
    <property type="entry name" value="HAD-like_sf"/>
</dbReference>
<keyword evidence="4" id="KW-0460">Magnesium</keyword>
<reference evidence="5 6" key="2">
    <citation type="journal article" date="2010" name="Stand. Genomic Sci.">
        <title>Complete genome sequence of Syntrophothermus lipocalidus type strain (TGB-C1).</title>
        <authorList>
            <person name="Djao O.D."/>
            <person name="Zhang X."/>
            <person name="Lucas S."/>
            <person name="Lapidus A."/>
            <person name="Del Rio T.G."/>
            <person name="Nolan M."/>
            <person name="Tice H."/>
            <person name="Cheng J.F."/>
            <person name="Han C."/>
            <person name="Tapia R."/>
            <person name="Goodwin L."/>
            <person name="Pitluck S."/>
            <person name="Liolios K."/>
            <person name="Ivanova N."/>
            <person name="Mavromatis K."/>
            <person name="Mikhailova N."/>
            <person name="Ovchinnikova G."/>
            <person name="Pati A."/>
            <person name="Brambilla E."/>
            <person name="Chen A."/>
            <person name="Palaniappan K."/>
            <person name="Land M."/>
            <person name="Hauser L."/>
            <person name="Chang Y.J."/>
            <person name="Jeffries C.D."/>
            <person name="Rohde M."/>
            <person name="Sikorski J."/>
            <person name="Spring S."/>
            <person name="Goker M."/>
            <person name="Detter J.C."/>
            <person name="Woyke T."/>
            <person name="Bristow J."/>
            <person name="Eisen J.A."/>
            <person name="Markowitz V."/>
            <person name="Hugenholtz P."/>
            <person name="Kyrpides N.C."/>
            <person name="Klenk H.P."/>
        </authorList>
    </citation>
    <scope>NUCLEOTIDE SEQUENCE [LARGE SCALE GENOMIC DNA]</scope>
    <source>
        <strain evidence="6">DSM 12680 / TGB-C1</strain>
    </source>
</reference>
<dbReference type="Proteomes" id="UP000000378">
    <property type="component" value="Chromosome"/>
</dbReference>
<dbReference type="GO" id="GO:0016791">
    <property type="term" value="F:phosphatase activity"/>
    <property type="evidence" value="ECO:0007669"/>
    <property type="project" value="TreeGrafter"/>
</dbReference>
<accession>D7CJ85</accession>
<keyword evidence="3 5" id="KW-0378">Hydrolase</keyword>
<evidence type="ECO:0000256" key="2">
    <source>
        <dbReference type="ARBA" id="ARBA00022723"/>
    </source>
</evidence>
<dbReference type="InterPro" id="IPR006439">
    <property type="entry name" value="HAD-SF_hydro_IA"/>
</dbReference>
<dbReference type="GO" id="GO:0044281">
    <property type="term" value="P:small molecule metabolic process"/>
    <property type="evidence" value="ECO:0007669"/>
    <property type="project" value="UniProtKB-ARBA"/>
</dbReference>
<dbReference type="PANTHER" id="PTHR46470">
    <property type="entry name" value="N-ACYLNEURAMINATE-9-PHOSPHATASE"/>
    <property type="match status" value="1"/>
</dbReference>
<dbReference type="GO" id="GO:0046872">
    <property type="term" value="F:metal ion binding"/>
    <property type="evidence" value="ECO:0007669"/>
    <property type="project" value="UniProtKB-KW"/>
</dbReference>
<dbReference type="Gene3D" id="3.40.50.1000">
    <property type="entry name" value="HAD superfamily/HAD-like"/>
    <property type="match status" value="1"/>
</dbReference>
<reference evidence="6" key="1">
    <citation type="journal article" date="2010" name="Stand. Genomic Sci.">
        <title>Complete genome sequence of Syntrophothermus lipocalidus type strain (TGB-C1T).</title>
        <authorList>
            <consortium name="US DOE Joint Genome Institute (JGI-PGF)"/>
            <person name="Djao O."/>
            <person name="Zhang X."/>
            <person name="Lucas S."/>
            <person name="Lapidus A."/>
            <person name="Glavina Del Rio T."/>
            <person name="Nolan M."/>
            <person name="Tice H."/>
            <person name="Cheng J."/>
            <person name="Han C."/>
            <person name="Tapia R."/>
            <person name="Goodwin L."/>
            <person name="Pitluck S."/>
            <person name="Liolios K."/>
            <person name="Ivanova N."/>
            <person name="Mavromatis K."/>
            <person name="Mikhailova N."/>
            <person name="Ovchinnikova G."/>
            <person name="Pati A."/>
            <person name="Brambilla E."/>
            <person name="Chen A."/>
            <person name="Palaniappan K."/>
            <person name="Land M."/>
            <person name="Hauser L."/>
            <person name="Chang Y."/>
            <person name="Jeffries C."/>
            <person name="Rohde M."/>
            <person name="Sikorski J."/>
            <person name="Spring S."/>
            <person name="Goker M."/>
            <person name="Detter J."/>
            <person name="Woyke T."/>
            <person name="Bristow J."/>
            <person name="Eisen J."/>
            <person name="Markowitz V."/>
            <person name="Hugenholtz P."/>
            <person name="Kyrpides N."/>
            <person name="Klenk H."/>
        </authorList>
    </citation>
    <scope>NUCLEOTIDE SEQUENCE [LARGE SCALE GENOMIC DNA]</scope>
    <source>
        <strain evidence="6">DSM 12680 / TGB-C1</strain>
    </source>
</reference>
<dbReference type="Gene3D" id="1.10.150.520">
    <property type="match status" value="1"/>
</dbReference>
<name>D7CJ85_SYNLT</name>
<dbReference type="AlphaFoldDB" id="D7CJ85"/>
<proteinExistence type="predicted"/>
<dbReference type="Pfam" id="PF00702">
    <property type="entry name" value="Hydrolase"/>
    <property type="match status" value="1"/>
</dbReference>
<dbReference type="SFLD" id="SFLDS00003">
    <property type="entry name" value="Haloacid_Dehalogenase"/>
    <property type="match status" value="1"/>
</dbReference>
<dbReference type="SUPFAM" id="SSF56784">
    <property type="entry name" value="HAD-like"/>
    <property type="match status" value="1"/>
</dbReference>
<comment type="cofactor">
    <cofactor evidence="1">
        <name>Mg(2+)</name>
        <dbReference type="ChEBI" id="CHEBI:18420"/>
    </cofactor>
</comment>
<evidence type="ECO:0000313" key="5">
    <source>
        <dbReference type="EMBL" id="ADI00974.1"/>
    </source>
</evidence>